<organism evidence="8 9">
    <name type="scientific">Aspergillus granulosus</name>
    <dbReference type="NCBI Taxonomy" id="176169"/>
    <lineage>
        <taxon>Eukaryota</taxon>
        <taxon>Fungi</taxon>
        <taxon>Dikarya</taxon>
        <taxon>Ascomycota</taxon>
        <taxon>Pezizomycotina</taxon>
        <taxon>Eurotiomycetes</taxon>
        <taxon>Eurotiomycetidae</taxon>
        <taxon>Eurotiales</taxon>
        <taxon>Aspergillaceae</taxon>
        <taxon>Aspergillus</taxon>
        <taxon>Aspergillus subgen. Nidulantes</taxon>
    </lineage>
</organism>
<dbReference type="InterPro" id="IPR015590">
    <property type="entry name" value="Aldehyde_DH_dom"/>
</dbReference>
<dbReference type="PROSITE" id="PS00687">
    <property type="entry name" value="ALDEHYDE_DEHYDR_GLU"/>
    <property type="match status" value="1"/>
</dbReference>
<dbReference type="Pfam" id="PF00171">
    <property type="entry name" value="Aldedh"/>
    <property type="match status" value="2"/>
</dbReference>
<dbReference type="SUPFAM" id="SSF53720">
    <property type="entry name" value="ALDH-like"/>
    <property type="match status" value="1"/>
</dbReference>
<comment type="similarity">
    <text evidence="1 6">Belongs to the aldehyde dehydrogenase family.</text>
</comment>
<dbReference type="EC" id="1.2.1.3" evidence="3"/>
<dbReference type="InterPro" id="IPR016162">
    <property type="entry name" value="Ald_DH_N"/>
</dbReference>
<evidence type="ECO:0000259" key="7">
    <source>
        <dbReference type="Pfam" id="PF00171"/>
    </source>
</evidence>
<keyword evidence="2 6" id="KW-0560">Oxidoreductase</keyword>
<evidence type="ECO:0000256" key="3">
    <source>
        <dbReference type="ARBA" id="ARBA00024226"/>
    </source>
</evidence>
<name>A0ABR4GSY6_9EURO</name>
<dbReference type="InterPro" id="IPR016161">
    <property type="entry name" value="Ald_DH/histidinol_DH"/>
</dbReference>
<dbReference type="PANTHER" id="PTHR11699">
    <property type="entry name" value="ALDEHYDE DEHYDROGENASE-RELATED"/>
    <property type="match status" value="1"/>
</dbReference>
<dbReference type="Gene3D" id="3.40.309.10">
    <property type="entry name" value="Aldehyde Dehydrogenase, Chain A, domain 2"/>
    <property type="match status" value="2"/>
</dbReference>
<comment type="caution">
    <text evidence="8">The sequence shown here is derived from an EMBL/GenBank/DDBJ whole genome shotgun (WGS) entry which is preliminary data.</text>
</comment>
<evidence type="ECO:0000313" key="8">
    <source>
        <dbReference type="EMBL" id="KAL2802037.1"/>
    </source>
</evidence>
<evidence type="ECO:0000256" key="6">
    <source>
        <dbReference type="RuleBase" id="RU003345"/>
    </source>
</evidence>
<accession>A0ABR4GSY6</accession>
<reference evidence="8 9" key="1">
    <citation type="submission" date="2024-07" db="EMBL/GenBank/DDBJ databases">
        <title>Section-level genome sequencing and comparative genomics of Aspergillus sections Usti and Cavernicolus.</title>
        <authorList>
            <consortium name="Lawrence Berkeley National Laboratory"/>
            <person name="Nybo J.L."/>
            <person name="Vesth T.C."/>
            <person name="Theobald S."/>
            <person name="Frisvad J.C."/>
            <person name="Larsen T.O."/>
            <person name="Kjaerboelling I."/>
            <person name="Rothschild-Mancinelli K."/>
            <person name="Lyhne E.K."/>
            <person name="Kogle M.E."/>
            <person name="Barry K."/>
            <person name="Clum A."/>
            <person name="Na H."/>
            <person name="Ledsgaard L."/>
            <person name="Lin J."/>
            <person name="Lipzen A."/>
            <person name="Kuo A."/>
            <person name="Riley R."/>
            <person name="Mondo S."/>
            <person name="Labutti K."/>
            <person name="Haridas S."/>
            <person name="Pangalinan J."/>
            <person name="Salamov A.A."/>
            <person name="Simmons B.A."/>
            <person name="Magnuson J.K."/>
            <person name="Chen J."/>
            <person name="Drula E."/>
            <person name="Henrissat B."/>
            <person name="Wiebenga A."/>
            <person name="Lubbers R.J."/>
            <person name="Gomes A.C."/>
            <person name="Makela M.R."/>
            <person name="Stajich J."/>
            <person name="Grigoriev I.V."/>
            <person name="Mortensen U.H."/>
            <person name="De Vries R.P."/>
            <person name="Baker S.E."/>
            <person name="Andersen M.R."/>
        </authorList>
    </citation>
    <scope>NUCLEOTIDE SEQUENCE [LARGE SCALE GENOMIC DNA]</scope>
    <source>
        <strain evidence="8 9">CBS 588.65</strain>
    </source>
</reference>
<dbReference type="Gene3D" id="3.40.605.10">
    <property type="entry name" value="Aldehyde Dehydrogenase, Chain A, domain 1"/>
    <property type="match status" value="4"/>
</dbReference>
<evidence type="ECO:0000256" key="2">
    <source>
        <dbReference type="ARBA" id="ARBA00023002"/>
    </source>
</evidence>
<dbReference type="Proteomes" id="UP001610334">
    <property type="component" value="Unassembled WGS sequence"/>
</dbReference>
<feature type="domain" description="Aldehyde dehydrogenase" evidence="7">
    <location>
        <begin position="9"/>
        <end position="54"/>
    </location>
</feature>
<keyword evidence="9" id="KW-1185">Reference proteome</keyword>
<comment type="catalytic activity">
    <reaction evidence="4">
        <text>an aldehyde + NAD(+) + H2O = a carboxylate + NADH + 2 H(+)</text>
        <dbReference type="Rhea" id="RHEA:16185"/>
        <dbReference type="ChEBI" id="CHEBI:15377"/>
        <dbReference type="ChEBI" id="CHEBI:15378"/>
        <dbReference type="ChEBI" id="CHEBI:17478"/>
        <dbReference type="ChEBI" id="CHEBI:29067"/>
        <dbReference type="ChEBI" id="CHEBI:57540"/>
        <dbReference type="ChEBI" id="CHEBI:57945"/>
        <dbReference type="EC" id="1.2.1.3"/>
    </reaction>
</comment>
<dbReference type="InterPro" id="IPR029510">
    <property type="entry name" value="Ald_DH_CS_GLU"/>
</dbReference>
<feature type="domain" description="Aldehyde dehydrogenase" evidence="7">
    <location>
        <begin position="159"/>
        <end position="392"/>
    </location>
</feature>
<proteinExistence type="inferred from homology"/>
<sequence>MNLFRTLSRQITSINPTDETPIVTVHAATVEDVDIAVAAARKAFENPQWADLEPYLVALEEDLEEVISCFEYYAGWADKIHGQVVQGPTEKLIYTVREPIGVCGQIIPLNYLLSMAAWKLGPALACGNTVVLKPAKQTPLSALYLARLIKETGFPAGVIAFTASTATGKEVMKLAAGSLKNTTLETGGKSPLIIFDDADLGQAVNRIFVQDTIYDAFIPQFLQQVQEGGVVGDPFDENVTHGPQVSKAQYDRILDYIKQAKQEGATLLLGGEPEPGRKGYLIAPTVFADVTNDMTIYREEIFGPVVVVCKFSMEEEDIRRANDTIYGLAGAVFTENISKGHQVAGKIQAGSVLVTSSIDSDIRVPFGGYKQSGIGRELGEAGLAAYSTVKSVYVNLGLKL</sequence>
<protein>
    <recommendedName>
        <fullName evidence="3">aldehyde dehydrogenase (NAD(+))</fullName>
        <ecNumber evidence="3">1.2.1.3</ecNumber>
    </recommendedName>
</protein>
<dbReference type="InterPro" id="IPR016163">
    <property type="entry name" value="Ald_DH_C"/>
</dbReference>
<evidence type="ECO:0000313" key="9">
    <source>
        <dbReference type="Proteomes" id="UP001610334"/>
    </source>
</evidence>
<dbReference type="EMBL" id="JBFXLT010000214">
    <property type="protein sequence ID" value="KAL2802037.1"/>
    <property type="molecule type" value="Genomic_DNA"/>
</dbReference>
<feature type="active site" evidence="5">
    <location>
        <position position="185"/>
    </location>
</feature>
<evidence type="ECO:0000256" key="5">
    <source>
        <dbReference type="PROSITE-ProRule" id="PRU10007"/>
    </source>
</evidence>
<evidence type="ECO:0000256" key="1">
    <source>
        <dbReference type="ARBA" id="ARBA00009986"/>
    </source>
</evidence>
<evidence type="ECO:0000256" key="4">
    <source>
        <dbReference type="ARBA" id="ARBA00049194"/>
    </source>
</evidence>
<gene>
    <name evidence="8" type="ORF">BJX63DRAFT_438250</name>
</gene>